<name>A0A1I8FWM1_9PLAT</name>
<sequence>MTFCQNMTRGFDPDTSMRKNKLLSM</sequence>
<dbReference type="Proteomes" id="UP000095280">
    <property type="component" value="Unplaced"/>
</dbReference>
<dbReference type="AlphaFoldDB" id="A0A1I8FWM1"/>
<dbReference type="WBParaSite" id="maker-uti_cns_0000129-snap-gene-3.24-mRNA-1">
    <property type="protein sequence ID" value="maker-uti_cns_0000129-snap-gene-3.24-mRNA-1"/>
    <property type="gene ID" value="maker-uti_cns_0000129-snap-gene-3.24"/>
</dbReference>
<organism evidence="1 2">
    <name type="scientific">Macrostomum lignano</name>
    <dbReference type="NCBI Taxonomy" id="282301"/>
    <lineage>
        <taxon>Eukaryota</taxon>
        <taxon>Metazoa</taxon>
        <taxon>Spiralia</taxon>
        <taxon>Lophotrochozoa</taxon>
        <taxon>Platyhelminthes</taxon>
        <taxon>Rhabditophora</taxon>
        <taxon>Macrostomorpha</taxon>
        <taxon>Macrostomida</taxon>
        <taxon>Macrostomidae</taxon>
        <taxon>Macrostomum</taxon>
    </lineage>
</organism>
<evidence type="ECO:0000313" key="1">
    <source>
        <dbReference type="Proteomes" id="UP000095280"/>
    </source>
</evidence>
<reference evidence="2" key="1">
    <citation type="submission" date="2016-11" db="UniProtKB">
        <authorList>
            <consortium name="WormBaseParasite"/>
        </authorList>
    </citation>
    <scope>IDENTIFICATION</scope>
</reference>
<evidence type="ECO:0000313" key="2">
    <source>
        <dbReference type="WBParaSite" id="maker-uti_cns_0000129-snap-gene-3.24-mRNA-1"/>
    </source>
</evidence>
<keyword evidence="1" id="KW-1185">Reference proteome</keyword>
<accession>A0A1I8FWM1</accession>
<proteinExistence type="predicted"/>
<protein>
    <submittedName>
        <fullName evidence="2">Uncharacterized protein</fullName>
    </submittedName>
</protein>